<dbReference type="AlphaFoldDB" id="A0A1M5JPI7"/>
<gene>
    <name evidence="2" type="ORF">SAMN05444169_2386</name>
</gene>
<proteinExistence type="predicted"/>
<reference evidence="2 3" key="1">
    <citation type="submission" date="2016-11" db="EMBL/GenBank/DDBJ databases">
        <authorList>
            <person name="Jaros S."/>
            <person name="Januszkiewicz K."/>
            <person name="Wedrychowicz H."/>
        </authorList>
    </citation>
    <scope>NUCLEOTIDE SEQUENCE [LARGE SCALE GENOMIC DNA]</scope>
    <source>
        <strain evidence="2 3">GAS242</strain>
    </source>
</reference>
<sequence length="148" mass="16418">MDRNPSPGSHLTMRSDLSHNKGRGEVRSSNKMQLNLASATNDVTAMALQLRPNCEYCDKDLPPTSTEARICSYECTFCADCVETKLHNVCPNCGGGFAPRPIRPAHEWRPGACVGRQLPSDKRVHLKYSLEDIAAHSARIRDIPAQER</sequence>
<dbReference type="InterPro" id="IPR010696">
    <property type="entry name" value="DUF1272"/>
</dbReference>
<evidence type="ECO:0000256" key="1">
    <source>
        <dbReference type="SAM" id="MobiDB-lite"/>
    </source>
</evidence>
<dbReference type="Proteomes" id="UP000190675">
    <property type="component" value="Chromosome I"/>
</dbReference>
<evidence type="ECO:0008006" key="4">
    <source>
        <dbReference type="Google" id="ProtNLM"/>
    </source>
</evidence>
<name>A0A1M5JPI7_9BRAD</name>
<accession>A0A1M5JPI7</accession>
<evidence type="ECO:0000313" key="3">
    <source>
        <dbReference type="Proteomes" id="UP000190675"/>
    </source>
</evidence>
<protein>
    <recommendedName>
        <fullName evidence="4">Urease</fullName>
    </recommendedName>
</protein>
<feature type="compositionally biased region" description="Basic and acidic residues" evidence="1">
    <location>
        <begin position="16"/>
        <end position="28"/>
    </location>
</feature>
<dbReference type="EMBL" id="LT670818">
    <property type="protein sequence ID" value="SHG42325.1"/>
    <property type="molecule type" value="Genomic_DNA"/>
</dbReference>
<feature type="region of interest" description="Disordered" evidence="1">
    <location>
        <begin position="1"/>
        <end position="28"/>
    </location>
</feature>
<organism evidence="2 3">
    <name type="scientific">Bradyrhizobium erythrophlei</name>
    <dbReference type="NCBI Taxonomy" id="1437360"/>
    <lineage>
        <taxon>Bacteria</taxon>
        <taxon>Pseudomonadati</taxon>
        <taxon>Pseudomonadota</taxon>
        <taxon>Alphaproteobacteria</taxon>
        <taxon>Hyphomicrobiales</taxon>
        <taxon>Nitrobacteraceae</taxon>
        <taxon>Bradyrhizobium</taxon>
    </lineage>
</organism>
<dbReference type="Pfam" id="PF06906">
    <property type="entry name" value="DUF1272"/>
    <property type="match status" value="1"/>
</dbReference>
<evidence type="ECO:0000313" key="2">
    <source>
        <dbReference type="EMBL" id="SHG42325.1"/>
    </source>
</evidence>